<keyword evidence="2" id="KW-0732">Signal</keyword>
<evidence type="ECO:0000313" key="4">
    <source>
        <dbReference type="RefSeq" id="XP_049310479.1"/>
    </source>
</evidence>
<feature type="compositionally biased region" description="Low complexity" evidence="1">
    <location>
        <begin position="1306"/>
        <end position="1326"/>
    </location>
</feature>
<feature type="region of interest" description="Disordered" evidence="1">
    <location>
        <begin position="1015"/>
        <end position="1054"/>
    </location>
</feature>
<feature type="compositionally biased region" description="Polar residues" evidence="1">
    <location>
        <begin position="1460"/>
        <end position="1478"/>
    </location>
</feature>
<keyword evidence="3" id="KW-1185">Reference proteome</keyword>
<feature type="region of interest" description="Disordered" evidence="1">
    <location>
        <begin position="727"/>
        <end position="772"/>
    </location>
</feature>
<feature type="compositionally biased region" description="Low complexity" evidence="1">
    <location>
        <begin position="226"/>
        <end position="260"/>
    </location>
</feature>
<feature type="region of interest" description="Disordered" evidence="1">
    <location>
        <begin position="439"/>
        <end position="461"/>
    </location>
</feature>
<feature type="region of interest" description="Disordered" evidence="1">
    <location>
        <begin position="594"/>
        <end position="633"/>
    </location>
</feature>
<dbReference type="RefSeq" id="XP_049310483.1">
    <property type="nucleotide sequence ID" value="XM_049454526.1"/>
</dbReference>
<feature type="region of interest" description="Disordered" evidence="1">
    <location>
        <begin position="1404"/>
        <end position="1478"/>
    </location>
</feature>
<evidence type="ECO:0000313" key="8">
    <source>
        <dbReference type="RefSeq" id="XP_049310484.1"/>
    </source>
</evidence>
<dbReference type="RefSeq" id="XP_049310480.1">
    <property type="nucleotide sequence ID" value="XM_049454523.1"/>
</dbReference>
<evidence type="ECO:0000313" key="5">
    <source>
        <dbReference type="RefSeq" id="XP_049310480.1"/>
    </source>
</evidence>
<feature type="chain" id="PRO_5045024770" evidence="2">
    <location>
        <begin position="27"/>
        <end position="1478"/>
    </location>
</feature>
<protein>
    <submittedName>
        <fullName evidence="4 5">Uncharacterized protein LOC105222575</fullName>
    </submittedName>
</protein>
<feature type="compositionally biased region" description="Low complexity" evidence="1">
    <location>
        <begin position="75"/>
        <end position="98"/>
    </location>
</feature>
<feature type="compositionally biased region" description="Low complexity" evidence="1">
    <location>
        <begin position="919"/>
        <end position="934"/>
    </location>
</feature>
<feature type="region of interest" description="Disordered" evidence="1">
    <location>
        <begin position="110"/>
        <end position="136"/>
    </location>
</feature>
<feature type="region of interest" description="Disordered" evidence="1">
    <location>
        <begin position="224"/>
        <end position="274"/>
    </location>
</feature>
<dbReference type="RefSeq" id="XP_049310485.1">
    <property type="nucleotide sequence ID" value="XM_049454528.1"/>
</dbReference>
<proteinExistence type="predicted"/>
<evidence type="ECO:0000256" key="1">
    <source>
        <dbReference type="SAM" id="MobiDB-lite"/>
    </source>
</evidence>
<feature type="region of interest" description="Disordered" evidence="1">
    <location>
        <begin position="32"/>
        <end position="98"/>
    </location>
</feature>
<evidence type="ECO:0000256" key="2">
    <source>
        <dbReference type="SAM" id="SignalP"/>
    </source>
</evidence>
<dbReference type="RefSeq" id="XP_049310484.1">
    <property type="nucleotide sequence ID" value="XM_049454527.1"/>
</dbReference>
<feature type="region of interest" description="Disordered" evidence="1">
    <location>
        <begin position="1069"/>
        <end position="1093"/>
    </location>
</feature>
<evidence type="ECO:0000313" key="9">
    <source>
        <dbReference type="RefSeq" id="XP_049310485.1"/>
    </source>
</evidence>
<dbReference type="PANTHER" id="PTHR37853:SF1">
    <property type="entry name" value="EGF-LIKE DOMAIN-CONTAINING PROTEIN"/>
    <property type="match status" value="1"/>
</dbReference>
<feature type="compositionally biased region" description="Pro residues" evidence="1">
    <location>
        <begin position="806"/>
        <end position="819"/>
    </location>
</feature>
<evidence type="ECO:0000313" key="7">
    <source>
        <dbReference type="RefSeq" id="XP_049310483.1"/>
    </source>
</evidence>
<feature type="region of interest" description="Disordered" evidence="1">
    <location>
        <begin position="1257"/>
        <end position="1334"/>
    </location>
</feature>
<feature type="compositionally biased region" description="Low complexity" evidence="1">
    <location>
        <begin position="747"/>
        <end position="769"/>
    </location>
</feature>
<evidence type="ECO:0000313" key="3">
    <source>
        <dbReference type="Proteomes" id="UP001652620"/>
    </source>
</evidence>
<dbReference type="Proteomes" id="UP001652620">
    <property type="component" value="Chromosome 4"/>
</dbReference>
<dbReference type="RefSeq" id="XP_049310479.1">
    <property type="nucleotide sequence ID" value="XM_049454522.1"/>
</dbReference>
<feature type="region of interest" description="Disordered" evidence="1">
    <location>
        <begin position="150"/>
        <end position="183"/>
    </location>
</feature>
<accession>A0ABM3JMM5</accession>
<feature type="compositionally biased region" description="Low complexity" evidence="1">
    <location>
        <begin position="48"/>
        <end position="58"/>
    </location>
</feature>
<dbReference type="RefSeq" id="XP_049310481.1">
    <property type="nucleotide sequence ID" value="XM_049454524.1"/>
</dbReference>
<evidence type="ECO:0000313" key="6">
    <source>
        <dbReference type="RefSeq" id="XP_049310481.1"/>
    </source>
</evidence>
<gene>
    <name evidence="4 5 6 7 8 9" type="primary">LOC105222575</name>
</gene>
<feature type="signal peptide" evidence="2">
    <location>
        <begin position="1"/>
        <end position="26"/>
    </location>
</feature>
<dbReference type="GeneID" id="105222575"/>
<feature type="region of interest" description="Disordered" evidence="1">
    <location>
        <begin position="915"/>
        <end position="934"/>
    </location>
</feature>
<feature type="region of interest" description="Disordered" evidence="1">
    <location>
        <begin position="288"/>
        <end position="312"/>
    </location>
</feature>
<feature type="compositionally biased region" description="Polar residues" evidence="1">
    <location>
        <begin position="1290"/>
        <end position="1299"/>
    </location>
</feature>
<organism evidence="3 6">
    <name type="scientific">Bactrocera dorsalis</name>
    <name type="common">Oriental fruit fly</name>
    <name type="synonym">Dacus dorsalis</name>
    <dbReference type="NCBI Taxonomy" id="27457"/>
    <lineage>
        <taxon>Eukaryota</taxon>
        <taxon>Metazoa</taxon>
        <taxon>Ecdysozoa</taxon>
        <taxon>Arthropoda</taxon>
        <taxon>Hexapoda</taxon>
        <taxon>Insecta</taxon>
        <taxon>Pterygota</taxon>
        <taxon>Neoptera</taxon>
        <taxon>Endopterygota</taxon>
        <taxon>Diptera</taxon>
        <taxon>Brachycera</taxon>
        <taxon>Muscomorpha</taxon>
        <taxon>Tephritoidea</taxon>
        <taxon>Tephritidae</taxon>
        <taxon>Bactrocera</taxon>
        <taxon>Bactrocera</taxon>
    </lineage>
</organism>
<dbReference type="PANTHER" id="PTHR37853">
    <property type="entry name" value="GLYCOSYLTRANSFERASE FAMILY 92 PROTEIN"/>
    <property type="match status" value="1"/>
</dbReference>
<feature type="compositionally biased region" description="Basic and acidic residues" evidence="1">
    <location>
        <begin position="450"/>
        <end position="461"/>
    </location>
</feature>
<sequence>MKSLTLQLITLLPLLLLLLLLPTQHSQNMVDAAAEGEQTTSAHIGKRTTSTTTQQPPSLRAPRLMRTPRPTTVMTHPTARTKTTTTNRPATLSASKQQPLAQAARRAAPNFKGAAATTPPSIHRPTRGADESAPTNVRQNRSFLSAAATQSIQNGKADAVAPIGRSADASKTNKQIDSRQIKRVAYKNNYTGQKQQQGSSNNSNYPNASADVARTSAVTSAAKVPATASLSPSVTSTTTTVSSGASRTTSSSIDSKASVAMTNHHQQPPLQRQSKQIANFAARTNVQRETPTLQTADNGAGTANSTRLPQTPKSPRMIHRLVAGHIQNAEGRSTYQVSAITANSTTSNSTTQKPAYQYVRTKGGQLAMSSTYRLMKVSTTAVTPTNTVTTTTAIPFHMKTERKDTILNDDDNADDEALLEDDGDFDNWDNGILRLSAGSGKENTVKSKKSKDESKKTLSDQVRDGKYGLIEKEIFRRPPKRPGVISYLPNKETPIDNERTFGGLNEEDIWLAEDHLLVIKGGNLNEGEPDEPWPPIDDYDAPGRQIKIPPNPKVPPPFPVQLEENGPLQFIGNNKFTVVYPIANESIPVYPAGAEANYPSTESDSDNEKNLLTRPGSTQDTAQGEPGYNYPAPSPPWLYHNQTFVNPFLNNARPITFPNLGPFTFAHNGSLDNSNGTDYFDEDDPSLYYPPAYTFVYKSNYTNPVPPGPLVPGIVLPPPANQFSRLEKPEKVHTPSRHRGYGTPAPTTSTTTTTTSTTTTSTTTTSTTTEAPQRPKVITKIHQYSPKTIIITPEPPRAVQHVQPTKQPPPPPAPTPTASPPEIIQAIPVPVAVHIPIFPSHKYPQSRPNAIAYEPTTPRNNQEPLSKSNPIYYEYFEAKRQHNGVTTNVIDDFLSTTEKPVLAKPIKLYATSKRPFKSQPQNQRNFLPPQLQPQRPYLPQDVVYITPKPEAVRYKRPPQVPIEPTVYKPRPLENFEEEVNAIRETLRYYQNQQLRDNNIPRTPKAKPIYEFNFDASKNLEPPQPTADAEDFQPPAEYDEAPFKPMVTYSPPVDDENSFQAINVEKANARLQQQQKQQEEQYSQQQQQQARYQSTTTLVPIQPDTPYQQIPPLPQGRSKKLRLGAKYLQQTPLLPEYRSAEPELRQYQGNQRTHVTTQAPWVSLNQQQELNEYSQPPQQYQRIERPPVAFAPKQRGFNGYYYGGPALHARQNNRFYEEPFQQRRVINYRQPPPPPQPNYQQPQQQPQTLWSLENDTYVNYAPNRPPLNPDAEYINPYQPALPQSPFPPQLQRYTAPQQQPGPALSHQAQYYAPPQIQQQQRQQQQQQLPPPRQYQPQIPLHRDILVNYRQPLPPINPDSEYISHPQVVRPQAYSPLYRANGFQRLPPQLTATGEQDGLYYIAPKFRRSNNSNGSGRSNNENNSNSNNSSNNNNSNNDNKNNNDDSSSSNDSQSRGEEGGKTNASTNTKPTRSNNGNVNH</sequence>
<reference evidence="4 5" key="1">
    <citation type="submission" date="2025-05" db="UniProtKB">
        <authorList>
            <consortium name="RefSeq"/>
        </authorList>
    </citation>
    <scope>IDENTIFICATION</scope>
    <source>
        <tissue evidence="4 5">Adult</tissue>
    </source>
</reference>
<feature type="compositionally biased region" description="Polar residues" evidence="1">
    <location>
        <begin position="261"/>
        <end position="274"/>
    </location>
</feature>
<name>A0ABM3JMM5_BACDO</name>
<feature type="region of interest" description="Disordered" evidence="1">
    <location>
        <begin position="798"/>
        <end position="819"/>
    </location>
</feature>
<feature type="region of interest" description="Disordered" evidence="1">
    <location>
        <begin position="1226"/>
        <end position="1245"/>
    </location>
</feature>
<feature type="compositionally biased region" description="Low complexity" evidence="1">
    <location>
        <begin position="1407"/>
        <end position="1450"/>
    </location>
</feature>